<dbReference type="Gene3D" id="2.130.10.10">
    <property type="entry name" value="YVTN repeat-like/Quinoprotein amine dehydrogenase"/>
    <property type="match status" value="1"/>
</dbReference>
<dbReference type="OrthoDB" id="2110451at2759"/>
<evidence type="ECO:0000256" key="1">
    <source>
        <dbReference type="ARBA" id="ARBA00016067"/>
    </source>
</evidence>
<dbReference type="AlphaFoldDB" id="A0A9P4IRA0"/>
<evidence type="ECO:0000256" key="3">
    <source>
        <dbReference type="ARBA" id="ARBA00022776"/>
    </source>
</evidence>
<keyword evidence="10" id="KW-1185">Reference proteome</keyword>
<dbReference type="PANTHER" id="PTHR13260:SF0">
    <property type="entry name" value="ANAPHASE-PROMOTING COMPLEX SUBUNIT 4"/>
    <property type="match status" value="1"/>
</dbReference>
<proteinExistence type="predicted"/>
<feature type="compositionally biased region" description="Basic and acidic residues" evidence="6">
    <location>
        <begin position="157"/>
        <end position="169"/>
    </location>
</feature>
<dbReference type="GO" id="GO:0070979">
    <property type="term" value="P:protein K11-linked ubiquitination"/>
    <property type="evidence" value="ECO:0007669"/>
    <property type="project" value="TreeGrafter"/>
</dbReference>
<keyword evidence="2" id="KW-0132">Cell division</keyword>
<dbReference type="InterPro" id="IPR024789">
    <property type="entry name" value="APC4"/>
</dbReference>
<keyword evidence="3" id="KW-0498">Mitosis</keyword>
<accession>A0A9P4IRA0</accession>
<dbReference type="GO" id="GO:0031145">
    <property type="term" value="P:anaphase-promoting complex-dependent catabolic process"/>
    <property type="evidence" value="ECO:0007669"/>
    <property type="project" value="InterPro"/>
</dbReference>
<sequence length="876" mass="96977">MSTNTMETSDALPSLALHAEKTLLTPIKPRLFACCPTMDLVAIVCQDAQLDVYRFNGQRAFGFQNASTSSKITSICWKYNGQSIAVGWENGSLDVVSAETGKVTQHFHGTYPESAKPSSGATSIVSCLGWGLNFIDLSVVKSRIATSKDGPNARSNARWETKDRTRPTLESEPFSDIFPGRPGKEKPDLSLDDFLKRLPDSNLLDVDPNLPEQLALLDVESQLPRLPILPLLPSSTGMKGTENLIAEAFASQISLDAMLHPHPTKEANTVDILLDIRANGVTLPILYGSLPLRPLHPPGNVSNMEPLLHTSSPFSCSHLVFAKMAHQSGQKQDGQGDLALLPLKLPFVRLSGIYLHMISVKTARLQNLMHYISAALDSLHYHWRHSQDLPTKFMRNVSETLAEQEEMPLAESLYHLASTGHCLPAIKEWLVDQLTERGHKRWDHAVSLGYSKMVEVTHENLLPAIDRCIILISNLRGLAAYHQDTGLFDVPPQRFTAALNAFHCLRILSHHFLICATRERRQFGAFSKWLRHEIDRQTSESTAAPTDETTEQELGFDYGQILSYIRGPLSSSQAKPFVDAAPEAAESEFDDGVSPEDISKQLALFSLGRPFAAKSLSLRANFGFLGRMCKALFDGIVKWQLSRSAFDIALLFEEHASDILDSRIVFENLPGLPAHVTTYVATVPSLSPNEVHLYRIVHSEVFDGDAKCIERIEAAIMRMGVSDVRDIKFVDDQMLIALVATQRESLLVSLPYGRVSGESDPAMHFESVVYSSIPSRNTDATMVKIKKPQASEEASVAWDTTNSGPPRKHVIHAFSADSRFRPVHLNVNGRRDRRVVCVLGDDLKHYKVFDLDTAEGDSGETTIGGVDEDMDTVMND</sequence>
<evidence type="ECO:0000313" key="9">
    <source>
        <dbReference type="EMBL" id="KAF2104344.1"/>
    </source>
</evidence>
<dbReference type="InterPro" id="IPR015943">
    <property type="entry name" value="WD40/YVTN_repeat-like_dom_sf"/>
</dbReference>
<evidence type="ECO:0000259" key="8">
    <source>
        <dbReference type="Pfam" id="PF12896"/>
    </source>
</evidence>
<dbReference type="PANTHER" id="PTHR13260">
    <property type="entry name" value="ANAPHASE PROMOTING COMPLEX SUBUNIT 4 APC4"/>
    <property type="match status" value="1"/>
</dbReference>
<dbReference type="GO" id="GO:0034399">
    <property type="term" value="C:nuclear periphery"/>
    <property type="evidence" value="ECO:0007669"/>
    <property type="project" value="TreeGrafter"/>
</dbReference>
<evidence type="ECO:0000256" key="5">
    <source>
        <dbReference type="ARBA" id="ARBA00023306"/>
    </source>
</evidence>
<dbReference type="GO" id="GO:0005680">
    <property type="term" value="C:anaphase-promoting complex"/>
    <property type="evidence" value="ECO:0007669"/>
    <property type="project" value="InterPro"/>
</dbReference>
<evidence type="ECO:0000256" key="6">
    <source>
        <dbReference type="SAM" id="MobiDB-lite"/>
    </source>
</evidence>
<reference evidence="9" key="1">
    <citation type="journal article" date="2020" name="Stud. Mycol.">
        <title>101 Dothideomycetes genomes: a test case for predicting lifestyles and emergence of pathogens.</title>
        <authorList>
            <person name="Haridas S."/>
            <person name="Albert R."/>
            <person name="Binder M."/>
            <person name="Bloem J."/>
            <person name="Labutti K."/>
            <person name="Salamov A."/>
            <person name="Andreopoulos B."/>
            <person name="Baker S."/>
            <person name="Barry K."/>
            <person name="Bills G."/>
            <person name="Bluhm B."/>
            <person name="Cannon C."/>
            <person name="Castanera R."/>
            <person name="Culley D."/>
            <person name="Daum C."/>
            <person name="Ezra D."/>
            <person name="Gonzalez J."/>
            <person name="Henrissat B."/>
            <person name="Kuo A."/>
            <person name="Liang C."/>
            <person name="Lipzen A."/>
            <person name="Lutzoni F."/>
            <person name="Magnuson J."/>
            <person name="Mondo S."/>
            <person name="Nolan M."/>
            <person name="Ohm R."/>
            <person name="Pangilinan J."/>
            <person name="Park H.-J."/>
            <person name="Ramirez L."/>
            <person name="Alfaro M."/>
            <person name="Sun H."/>
            <person name="Tritt A."/>
            <person name="Yoshinaga Y."/>
            <person name="Zwiers L.-H."/>
            <person name="Turgeon B."/>
            <person name="Goodwin S."/>
            <person name="Spatafora J."/>
            <person name="Crous P."/>
            <person name="Grigoriev I."/>
        </authorList>
    </citation>
    <scope>NUCLEOTIDE SEQUENCE</scope>
    <source>
        <strain evidence="9">CBS 133067</strain>
    </source>
</reference>
<evidence type="ECO:0000259" key="7">
    <source>
        <dbReference type="Pfam" id="PF12894"/>
    </source>
</evidence>
<gene>
    <name evidence="9" type="ORF">NA57DRAFT_70554</name>
</gene>
<dbReference type="InterPro" id="IPR024977">
    <property type="entry name" value="Apc4-like_WD40_dom"/>
</dbReference>
<dbReference type="SUPFAM" id="SSF117289">
    <property type="entry name" value="Nucleoporin domain"/>
    <property type="match status" value="1"/>
</dbReference>
<comment type="caution">
    <text evidence="9">The sequence shown here is derived from an EMBL/GenBank/DDBJ whole genome shotgun (WGS) entry which is preliminary data.</text>
</comment>
<name>A0A9P4IRA0_9PEZI</name>
<dbReference type="Proteomes" id="UP000799772">
    <property type="component" value="Unassembled WGS sequence"/>
</dbReference>
<evidence type="ECO:0000313" key="10">
    <source>
        <dbReference type="Proteomes" id="UP000799772"/>
    </source>
</evidence>
<feature type="domain" description="Anaphase-promoting complex subunit 4 long" evidence="8">
    <location>
        <begin position="340"/>
        <end position="540"/>
    </location>
</feature>
<dbReference type="EMBL" id="ML978121">
    <property type="protein sequence ID" value="KAF2104344.1"/>
    <property type="molecule type" value="Genomic_DNA"/>
</dbReference>
<dbReference type="InterPro" id="IPR024790">
    <property type="entry name" value="APC4_long_dom"/>
</dbReference>
<feature type="domain" description="Anaphase-promoting complex subunit 4-like WD40" evidence="7">
    <location>
        <begin position="34"/>
        <end position="131"/>
    </location>
</feature>
<dbReference type="GO" id="GO:0051301">
    <property type="term" value="P:cell division"/>
    <property type="evidence" value="ECO:0007669"/>
    <property type="project" value="UniProtKB-KW"/>
</dbReference>
<dbReference type="Pfam" id="PF12894">
    <property type="entry name" value="ANAPC4_WD40"/>
    <property type="match status" value="1"/>
</dbReference>
<keyword evidence="5" id="KW-0131">Cell cycle</keyword>
<dbReference type="Pfam" id="PF12896">
    <property type="entry name" value="ANAPC4"/>
    <property type="match status" value="1"/>
</dbReference>
<keyword evidence="4" id="KW-0833">Ubl conjugation pathway</keyword>
<organism evidence="9 10">
    <name type="scientific">Rhizodiscina lignyota</name>
    <dbReference type="NCBI Taxonomy" id="1504668"/>
    <lineage>
        <taxon>Eukaryota</taxon>
        <taxon>Fungi</taxon>
        <taxon>Dikarya</taxon>
        <taxon>Ascomycota</taxon>
        <taxon>Pezizomycotina</taxon>
        <taxon>Dothideomycetes</taxon>
        <taxon>Pleosporomycetidae</taxon>
        <taxon>Aulographales</taxon>
        <taxon>Rhizodiscinaceae</taxon>
        <taxon>Rhizodiscina</taxon>
    </lineage>
</organism>
<evidence type="ECO:0000256" key="2">
    <source>
        <dbReference type="ARBA" id="ARBA00022618"/>
    </source>
</evidence>
<evidence type="ECO:0000256" key="4">
    <source>
        <dbReference type="ARBA" id="ARBA00022786"/>
    </source>
</evidence>
<protein>
    <recommendedName>
        <fullName evidence="1">Anaphase-promoting complex subunit 4</fullName>
    </recommendedName>
</protein>
<feature type="region of interest" description="Disordered" evidence="6">
    <location>
        <begin position="147"/>
        <end position="186"/>
    </location>
</feature>